<gene>
    <name evidence="2" type="ORF">EAH81_26535</name>
</gene>
<keyword evidence="1" id="KW-0812">Transmembrane</keyword>
<sequence>MGGFAAKTLRRKGSFCCVFVNRAKSRRRKVLFFRLFFLLFKPNVLLETAALAPIVTKILLFFPLKSKRL</sequence>
<dbReference type="AlphaFoldDB" id="A0A502E244"/>
<name>A0A502E244_9FLAO</name>
<keyword evidence="1" id="KW-0472">Membrane</keyword>
<proteinExistence type="predicted"/>
<reference evidence="2 3" key="1">
    <citation type="journal article" date="2019" name="Environ. Microbiol.">
        <title>Species interactions and distinct microbial communities in high Arctic permafrost affected cryosols are associated with the CH4 and CO2 gas fluxes.</title>
        <authorList>
            <person name="Altshuler I."/>
            <person name="Hamel J."/>
            <person name="Turney S."/>
            <person name="Magnuson E."/>
            <person name="Levesque R."/>
            <person name="Greer C."/>
            <person name="Whyte L.G."/>
        </authorList>
    </citation>
    <scope>NUCLEOTIDE SEQUENCE [LARGE SCALE GENOMIC DNA]</scope>
    <source>
        <strain evidence="2 3">42</strain>
    </source>
</reference>
<evidence type="ECO:0000313" key="2">
    <source>
        <dbReference type="EMBL" id="TPG31858.1"/>
    </source>
</evidence>
<organism evidence="2 3">
    <name type="scientific">Flavobacterium pectinovorum</name>
    <dbReference type="NCBI Taxonomy" id="29533"/>
    <lineage>
        <taxon>Bacteria</taxon>
        <taxon>Pseudomonadati</taxon>
        <taxon>Bacteroidota</taxon>
        <taxon>Flavobacteriia</taxon>
        <taxon>Flavobacteriales</taxon>
        <taxon>Flavobacteriaceae</taxon>
        <taxon>Flavobacterium</taxon>
    </lineage>
</organism>
<evidence type="ECO:0000256" key="1">
    <source>
        <dbReference type="SAM" id="Phobius"/>
    </source>
</evidence>
<comment type="caution">
    <text evidence="2">The sequence shown here is derived from an EMBL/GenBank/DDBJ whole genome shotgun (WGS) entry which is preliminary data.</text>
</comment>
<dbReference type="EMBL" id="RCZH01000027">
    <property type="protein sequence ID" value="TPG31858.1"/>
    <property type="molecule type" value="Genomic_DNA"/>
</dbReference>
<keyword evidence="1" id="KW-1133">Transmembrane helix</keyword>
<dbReference type="Proteomes" id="UP000319700">
    <property type="component" value="Unassembled WGS sequence"/>
</dbReference>
<feature type="transmembrane region" description="Helical" evidence="1">
    <location>
        <begin position="31"/>
        <end position="62"/>
    </location>
</feature>
<evidence type="ECO:0000313" key="3">
    <source>
        <dbReference type="Proteomes" id="UP000319700"/>
    </source>
</evidence>
<protein>
    <submittedName>
        <fullName evidence="2">Uncharacterized protein</fullName>
    </submittedName>
</protein>
<accession>A0A502E244</accession>
<keyword evidence="3" id="KW-1185">Reference proteome</keyword>